<dbReference type="EMBL" id="OR575930">
    <property type="protein sequence ID" value="WOZ57436.1"/>
    <property type="molecule type" value="Genomic_DNA"/>
</dbReference>
<proteinExistence type="predicted"/>
<dbReference type="Proteomes" id="UP001305174">
    <property type="component" value="Segment"/>
</dbReference>
<evidence type="ECO:0000256" key="1">
    <source>
        <dbReference type="SAM" id="Phobius"/>
    </source>
</evidence>
<feature type="transmembrane region" description="Helical" evidence="1">
    <location>
        <begin position="5"/>
        <end position="24"/>
    </location>
</feature>
<name>A0AAX4G7T0_9CAUD</name>
<reference evidence="3" key="1">
    <citation type="submission" date="2024-05" db="EMBL/GenBank/DDBJ databases">
        <authorList>
            <person name="Tikunov A.Y."/>
            <person name="Morozova V.V."/>
            <person name="Kozlova Y.N."/>
            <person name="Tikunova N.V."/>
            <person name="Babkin I.V."/>
        </authorList>
    </citation>
    <scope>NUCLEOTIDE SEQUENCE [LARGE SCALE GENOMIC DNA]</scope>
</reference>
<keyword evidence="1" id="KW-1133">Transmembrane helix</keyword>
<keyword evidence="3" id="KW-1185">Reference proteome</keyword>
<organism evidence="2 3">
    <name type="scientific">Pseudomonas phage vB_PseuGesM_254</name>
    <dbReference type="NCBI Taxonomy" id="3092638"/>
    <lineage>
        <taxon>Viruses</taxon>
        <taxon>Duplodnaviria</taxon>
        <taxon>Heunggongvirae</taxon>
        <taxon>Uroviricota</taxon>
        <taxon>Caudoviricetes</taxon>
        <taxon>Vandenendeviridae</taxon>
        <taxon>Chemalvirus</taxon>
        <taxon>Chemalvirus PseuGes254</taxon>
    </lineage>
</organism>
<protein>
    <submittedName>
        <fullName evidence="2">Uncharacterized protein</fullName>
    </submittedName>
</protein>
<evidence type="ECO:0000313" key="2">
    <source>
        <dbReference type="EMBL" id="WOZ57436.1"/>
    </source>
</evidence>
<keyword evidence="1" id="KW-0472">Membrane</keyword>
<feature type="transmembrane region" description="Helical" evidence="1">
    <location>
        <begin position="44"/>
        <end position="62"/>
    </location>
</feature>
<evidence type="ECO:0000313" key="3">
    <source>
        <dbReference type="Proteomes" id="UP001305174"/>
    </source>
</evidence>
<keyword evidence="1" id="KW-0812">Transmembrane</keyword>
<sequence length="72" mass="8267">MYTKVVPLVIYIVVSILIIVAGYTPLNSVTQPEYEVWKHMMLTWFVTLPVLASVVVTIKLFQKEKTNDLNAR</sequence>
<accession>A0AAX4G7T0</accession>